<dbReference type="SMART" id="SM00382">
    <property type="entry name" value="AAA"/>
    <property type="match status" value="1"/>
</dbReference>
<dbReference type="InterPro" id="IPR003593">
    <property type="entry name" value="AAA+_ATPase"/>
</dbReference>
<dbReference type="STRING" id="214095.RU97_GL001792"/>
<dbReference type="PANTHER" id="PTHR42939:SF1">
    <property type="entry name" value="ABC TRANSPORTER ATP-BINDING PROTEIN ALBC-RELATED"/>
    <property type="match status" value="1"/>
</dbReference>
<keyword evidence="3" id="KW-0067">ATP-binding</keyword>
<dbReference type="Gene3D" id="3.40.50.300">
    <property type="entry name" value="P-loop containing nucleotide triphosphate hydrolases"/>
    <property type="match status" value="1"/>
</dbReference>
<dbReference type="InterPro" id="IPR017871">
    <property type="entry name" value="ABC_transporter-like_CS"/>
</dbReference>
<evidence type="ECO:0000313" key="6">
    <source>
        <dbReference type="Proteomes" id="UP000181884"/>
    </source>
</evidence>
<keyword evidence="6" id="KW-1185">Reference proteome</keyword>
<dbReference type="InterPro" id="IPR003439">
    <property type="entry name" value="ABC_transporter-like_ATP-bd"/>
</dbReference>
<dbReference type="GO" id="GO:0005524">
    <property type="term" value="F:ATP binding"/>
    <property type="evidence" value="ECO:0007669"/>
    <property type="project" value="UniProtKB-KW"/>
</dbReference>
<name>A0A1L8RFC7_9ENTE</name>
<evidence type="ECO:0000256" key="2">
    <source>
        <dbReference type="ARBA" id="ARBA00022741"/>
    </source>
</evidence>
<dbReference type="SUPFAM" id="SSF52540">
    <property type="entry name" value="P-loop containing nucleoside triphosphate hydrolases"/>
    <property type="match status" value="1"/>
</dbReference>
<dbReference type="PROSITE" id="PS50893">
    <property type="entry name" value="ABC_TRANSPORTER_2"/>
    <property type="match status" value="1"/>
</dbReference>
<sequence>MELVLSEVTKKFDEKQVLAGASYRFEQGKIYGLLGRNGAGKTTLFNCIAKDLPIDSGEIYLEQAGQRSSYEATDIGYVYATSHVPAFMTGFEFIKYFMDVNHDKLRKPVKTPEEYLSSVGIAPEDQGRLLKDYSHGMKNKVQMLVSLIVAPPVLLLDEPLTSFDPVAAHEMKELILGLKQDSIIIFSTHVLQLAQDLCDEIVLLHQHELRPVTDDIHDPAFEEEVVNMLKAGDPA</sequence>
<dbReference type="Proteomes" id="UP000181884">
    <property type="component" value="Unassembled WGS sequence"/>
</dbReference>
<dbReference type="RefSeq" id="WP_067394889.1">
    <property type="nucleotide sequence ID" value="NZ_JXKH01000004.1"/>
</dbReference>
<evidence type="ECO:0000256" key="3">
    <source>
        <dbReference type="ARBA" id="ARBA00022840"/>
    </source>
</evidence>
<protein>
    <submittedName>
        <fullName evidence="5">ABC-type multidrug transport system, ATPase component</fullName>
    </submittedName>
</protein>
<dbReference type="GO" id="GO:0016887">
    <property type="term" value="F:ATP hydrolysis activity"/>
    <property type="evidence" value="ECO:0007669"/>
    <property type="project" value="InterPro"/>
</dbReference>
<dbReference type="CDD" id="cd03230">
    <property type="entry name" value="ABC_DR_subfamily_A"/>
    <property type="match status" value="1"/>
</dbReference>
<keyword evidence="1" id="KW-0813">Transport</keyword>
<evidence type="ECO:0000313" key="5">
    <source>
        <dbReference type="EMBL" id="OJG18395.1"/>
    </source>
</evidence>
<dbReference type="InterPro" id="IPR027417">
    <property type="entry name" value="P-loop_NTPase"/>
</dbReference>
<feature type="domain" description="ABC transporter" evidence="4">
    <location>
        <begin position="3"/>
        <end position="231"/>
    </location>
</feature>
<proteinExistence type="predicted"/>
<gene>
    <name evidence="5" type="ORF">RU97_GL001792</name>
</gene>
<dbReference type="PANTHER" id="PTHR42939">
    <property type="entry name" value="ABC TRANSPORTER ATP-BINDING PROTEIN ALBC-RELATED"/>
    <property type="match status" value="1"/>
</dbReference>
<keyword evidence="2" id="KW-0547">Nucleotide-binding</keyword>
<reference evidence="5 6" key="1">
    <citation type="submission" date="2014-12" db="EMBL/GenBank/DDBJ databases">
        <title>Draft genome sequences of 29 type strains of Enterococci.</title>
        <authorList>
            <person name="Zhong Z."/>
            <person name="Sun Z."/>
            <person name="Liu W."/>
            <person name="Zhang W."/>
            <person name="Zhang H."/>
        </authorList>
    </citation>
    <scope>NUCLEOTIDE SEQUENCE [LARGE SCALE GENOMIC DNA]</scope>
    <source>
        <strain evidence="5 6">DSM 17029</strain>
    </source>
</reference>
<dbReference type="PROSITE" id="PS00211">
    <property type="entry name" value="ABC_TRANSPORTER_1"/>
    <property type="match status" value="1"/>
</dbReference>
<evidence type="ECO:0000259" key="4">
    <source>
        <dbReference type="PROSITE" id="PS50893"/>
    </source>
</evidence>
<dbReference type="AlphaFoldDB" id="A0A1L8RFC7"/>
<accession>A0A1L8RFC7</accession>
<dbReference type="InterPro" id="IPR051782">
    <property type="entry name" value="ABC_Transporter_VariousFunc"/>
</dbReference>
<comment type="caution">
    <text evidence="5">The sequence shown here is derived from an EMBL/GenBank/DDBJ whole genome shotgun (WGS) entry which is preliminary data.</text>
</comment>
<organism evidence="5 6">
    <name type="scientific">Enterococcus canis</name>
    <dbReference type="NCBI Taxonomy" id="214095"/>
    <lineage>
        <taxon>Bacteria</taxon>
        <taxon>Bacillati</taxon>
        <taxon>Bacillota</taxon>
        <taxon>Bacilli</taxon>
        <taxon>Lactobacillales</taxon>
        <taxon>Enterococcaceae</taxon>
        <taxon>Enterococcus</taxon>
    </lineage>
</organism>
<evidence type="ECO:0000256" key="1">
    <source>
        <dbReference type="ARBA" id="ARBA00022448"/>
    </source>
</evidence>
<dbReference type="EMBL" id="JXKH01000004">
    <property type="protein sequence ID" value="OJG18395.1"/>
    <property type="molecule type" value="Genomic_DNA"/>
</dbReference>
<dbReference type="Pfam" id="PF00005">
    <property type="entry name" value="ABC_tran"/>
    <property type="match status" value="1"/>
</dbReference>